<organism evidence="1 2">
    <name type="scientific">Bemisia tabaci</name>
    <name type="common">Sweetpotato whitefly</name>
    <name type="synonym">Aleurodes tabaci</name>
    <dbReference type="NCBI Taxonomy" id="7038"/>
    <lineage>
        <taxon>Eukaryota</taxon>
        <taxon>Metazoa</taxon>
        <taxon>Ecdysozoa</taxon>
        <taxon>Arthropoda</taxon>
        <taxon>Hexapoda</taxon>
        <taxon>Insecta</taxon>
        <taxon>Pterygota</taxon>
        <taxon>Neoptera</taxon>
        <taxon>Paraneoptera</taxon>
        <taxon>Hemiptera</taxon>
        <taxon>Sternorrhyncha</taxon>
        <taxon>Aleyrodoidea</taxon>
        <taxon>Aleyrodidae</taxon>
        <taxon>Aleyrodinae</taxon>
        <taxon>Bemisia</taxon>
    </lineage>
</organism>
<dbReference type="EMBL" id="OU963865">
    <property type="protein sequence ID" value="CAH0388477.1"/>
    <property type="molecule type" value="Genomic_DNA"/>
</dbReference>
<accession>A0A9P0F1Y3</accession>
<reference evidence="1" key="1">
    <citation type="submission" date="2021-12" db="EMBL/GenBank/DDBJ databases">
        <authorList>
            <person name="King R."/>
        </authorList>
    </citation>
    <scope>NUCLEOTIDE SEQUENCE</scope>
</reference>
<gene>
    <name evidence="1" type="ORF">BEMITA_LOCUS7388</name>
</gene>
<dbReference type="Proteomes" id="UP001152759">
    <property type="component" value="Chromosome 4"/>
</dbReference>
<protein>
    <submittedName>
        <fullName evidence="1">Uncharacterized protein</fullName>
    </submittedName>
</protein>
<sequence length="91" mass="10453">MDHEAIKYSSWSHAYRFTTKKDSEAHTVVWAEMLVSVFDLIAQLSDLDLRILLPVIFNGVRHLTAYATHPPLKHAIAEFFHRVALLYGFSP</sequence>
<dbReference type="AlphaFoldDB" id="A0A9P0F1Y3"/>
<evidence type="ECO:0000313" key="2">
    <source>
        <dbReference type="Proteomes" id="UP001152759"/>
    </source>
</evidence>
<evidence type="ECO:0000313" key="1">
    <source>
        <dbReference type="EMBL" id="CAH0388477.1"/>
    </source>
</evidence>
<name>A0A9P0F1Y3_BEMTA</name>
<keyword evidence="2" id="KW-1185">Reference proteome</keyword>
<proteinExistence type="predicted"/>